<evidence type="ECO:0000259" key="3">
    <source>
        <dbReference type="Pfam" id="PF01370"/>
    </source>
</evidence>
<dbReference type="InterPro" id="IPR036291">
    <property type="entry name" value="NAD(P)-bd_dom_sf"/>
</dbReference>
<dbReference type="AlphaFoldDB" id="A0A6N9HIT9"/>
<reference evidence="5 6" key="1">
    <citation type="submission" date="2019-12" db="EMBL/GenBank/DDBJ databases">
        <title>Novel species isolated from a subtropical stream in China.</title>
        <authorList>
            <person name="Lu H."/>
        </authorList>
    </citation>
    <scope>NUCLEOTIDE SEQUENCE [LARGE SCALE GENOMIC DNA]</scope>
    <source>
        <strain evidence="5 6">DS3</strain>
    </source>
</reference>
<dbReference type="Pfam" id="PF08338">
    <property type="entry name" value="DUF1731"/>
    <property type="match status" value="1"/>
</dbReference>
<dbReference type="EMBL" id="WWCJ01000007">
    <property type="protein sequence ID" value="MYN02705.1"/>
    <property type="molecule type" value="Genomic_DNA"/>
</dbReference>
<evidence type="ECO:0000313" key="6">
    <source>
        <dbReference type="Proteomes" id="UP000448575"/>
    </source>
</evidence>
<feature type="transmembrane region" description="Helical" evidence="2">
    <location>
        <begin position="138"/>
        <end position="156"/>
    </location>
</feature>
<keyword evidence="2" id="KW-0812">Transmembrane</keyword>
<feature type="transmembrane region" description="Helical" evidence="2">
    <location>
        <begin position="66"/>
        <end position="85"/>
    </location>
</feature>
<dbReference type="RefSeq" id="WP_161025707.1">
    <property type="nucleotide sequence ID" value="NZ_WWCJ01000007.1"/>
</dbReference>
<dbReference type="PANTHER" id="PTHR11092">
    <property type="entry name" value="SUGAR NUCLEOTIDE EPIMERASE RELATED"/>
    <property type="match status" value="1"/>
</dbReference>
<keyword evidence="2" id="KW-0472">Membrane</keyword>
<dbReference type="Gene3D" id="3.40.50.720">
    <property type="entry name" value="NAD(P)-binding Rossmann-like Domain"/>
    <property type="match status" value="1"/>
</dbReference>
<comment type="similarity">
    <text evidence="1">Belongs to the NAD(P)-dependent epimerase/dehydratase family. SDR39U1 subfamily.</text>
</comment>
<comment type="caution">
    <text evidence="5">The sequence shown here is derived from an EMBL/GenBank/DDBJ whole genome shotgun (WGS) entry which is preliminary data.</text>
</comment>
<accession>A0A6N9HIT9</accession>
<dbReference type="PANTHER" id="PTHR11092:SF0">
    <property type="entry name" value="EPIMERASE FAMILY PROTEIN SDR39U1"/>
    <property type="match status" value="1"/>
</dbReference>
<keyword evidence="2" id="KW-1133">Transmembrane helix</keyword>
<organism evidence="5 6">
    <name type="scientific">Pseudoduganella guangdongensis</name>
    <dbReference type="NCBI Taxonomy" id="2692179"/>
    <lineage>
        <taxon>Bacteria</taxon>
        <taxon>Pseudomonadati</taxon>
        <taxon>Pseudomonadota</taxon>
        <taxon>Betaproteobacteria</taxon>
        <taxon>Burkholderiales</taxon>
        <taxon>Oxalobacteraceae</taxon>
        <taxon>Telluria group</taxon>
        <taxon>Pseudoduganella</taxon>
    </lineage>
</organism>
<sequence>MNTHLLALQLMAFQGCLGAFDTLYHHELTEALPQRASARRELAIHALRAMIYGVLFVGLSAWVWQGAWAVVLIALFGVEIVLTLWDFVVEDQTRLLPATERVTHTVLAINGGAFICLLLLASPEWLAAPSGFRYAPQGWLSVFLAACGIGVFASGIRDALAARQTPAPAMPDARFDGAPQTVLVTGATGFIGRALVPLLRASGHQVIVLSREPKKAAWEFNGTVRAIGSMEEMPPTEHIDVVINLAGARILGWRWSAQRKAVLRRSRAGLTKGVVDWIARAERKPRLLISASAIGYYGIQPQESEQVLDESSPPQERFMSRLCQEWEAEAARARTAGVPVALARFGLVFGQGGALPMMLLPFQLGLGGRMGSGRQRSSWIDIDDLLRGLAHVWRLGAAADGAWNFTAPEHPTQLAFARSAAAQLRRPCLLPTPAWPVRLLLGEQADLLLEGAAIAPARLLATGFTFRYPSVRQSLAKIRGQV</sequence>
<feature type="domain" description="NAD-dependent epimerase/dehydratase" evidence="3">
    <location>
        <begin position="182"/>
        <end position="395"/>
    </location>
</feature>
<dbReference type="InterPro" id="IPR010099">
    <property type="entry name" value="SDR39U1"/>
</dbReference>
<dbReference type="InterPro" id="IPR013549">
    <property type="entry name" value="DUF1731"/>
</dbReference>
<keyword evidence="6" id="KW-1185">Reference proteome</keyword>
<dbReference type="NCBIfam" id="TIGR01777">
    <property type="entry name" value="yfcH"/>
    <property type="match status" value="1"/>
</dbReference>
<dbReference type="Proteomes" id="UP000448575">
    <property type="component" value="Unassembled WGS sequence"/>
</dbReference>
<dbReference type="InterPro" id="IPR001509">
    <property type="entry name" value="Epimerase_deHydtase"/>
</dbReference>
<evidence type="ECO:0000259" key="4">
    <source>
        <dbReference type="Pfam" id="PF08338"/>
    </source>
</evidence>
<evidence type="ECO:0000256" key="1">
    <source>
        <dbReference type="ARBA" id="ARBA00009353"/>
    </source>
</evidence>
<feature type="transmembrane region" description="Helical" evidence="2">
    <location>
        <begin position="105"/>
        <end position="126"/>
    </location>
</feature>
<protein>
    <submittedName>
        <fullName evidence="5">TIGR01777 family protein</fullName>
    </submittedName>
</protein>
<feature type="transmembrane region" description="Helical" evidence="2">
    <location>
        <begin position="42"/>
        <end position="59"/>
    </location>
</feature>
<feature type="domain" description="DUF1731" evidence="4">
    <location>
        <begin position="432"/>
        <end position="477"/>
    </location>
</feature>
<name>A0A6N9HIT9_9BURK</name>
<evidence type="ECO:0000313" key="5">
    <source>
        <dbReference type="EMBL" id="MYN02705.1"/>
    </source>
</evidence>
<dbReference type="SUPFAM" id="SSF51735">
    <property type="entry name" value="NAD(P)-binding Rossmann-fold domains"/>
    <property type="match status" value="1"/>
</dbReference>
<dbReference type="Pfam" id="PF01370">
    <property type="entry name" value="Epimerase"/>
    <property type="match status" value="1"/>
</dbReference>
<gene>
    <name evidence="5" type="ORF">GTP41_11410</name>
</gene>
<proteinExistence type="inferred from homology"/>
<evidence type="ECO:0000256" key="2">
    <source>
        <dbReference type="SAM" id="Phobius"/>
    </source>
</evidence>